<keyword evidence="2" id="KW-1185">Reference proteome</keyword>
<gene>
    <name evidence="1" type="primary">TRM12</name>
    <name evidence="1" type="ORF">M8818_000959</name>
</gene>
<dbReference type="Proteomes" id="UP001320706">
    <property type="component" value="Unassembled WGS sequence"/>
</dbReference>
<dbReference type="EC" id="2.5.1.114" evidence="1"/>
<name>A0ACC3SQ92_9PEZI</name>
<evidence type="ECO:0000313" key="1">
    <source>
        <dbReference type="EMBL" id="KAK8219227.1"/>
    </source>
</evidence>
<comment type="caution">
    <text evidence="1">The sequence shown here is derived from an EMBL/GenBank/DDBJ whole genome shotgun (WGS) entry which is preliminary data.</text>
</comment>
<dbReference type="EMBL" id="JAMKPW020000004">
    <property type="protein sequence ID" value="KAK8219227.1"/>
    <property type="molecule type" value="Genomic_DNA"/>
</dbReference>
<keyword evidence="1" id="KW-0808">Transferase</keyword>
<organism evidence="1 2">
    <name type="scientific">Zalaria obscura</name>
    <dbReference type="NCBI Taxonomy" id="2024903"/>
    <lineage>
        <taxon>Eukaryota</taxon>
        <taxon>Fungi</taxon>
        <taxon>Dikarya</taxon>
        <taxon>Ascomycota</taxon>
        <taxon>Pezizomycotina</taxon>
        <taxon>Dothideomycetes</taxon>
        <taxon>Dothideomycetidae</taxon>
        <taxon>Dothideales</taxon>
        <taxon>Zalariaceae</taxon>
        <taxon>Zalaria</taxon>
    </lineage>
</organism>
<evidence type="ECO:0000313" key="2">
    <source>
        <dbReference type="Proteomes" id="UP001320706"/>
    </source>
</evidence>
<protein>
    <submittedName>
        <fullName evidence="1">S-adenosylmethionine-dependent methyltransferase</fullName>
        <ecNumber evidence="1">2.5.1.114</ecNumber>
    </submittedName>
</protein>
<keyword evidence="1" id="KW-0489">Methyltransferase</keyword>
<sequence length="229" mass="25119">MFSRGNITEKARVLHMPSVRNTVQDAKAQGAGCAAVDLYAGIGYFTFSYLAAGVAKVLGWDINPWSIEGLRRGALANGWTPRIGGEGDPDPSTDVLVDGAVRLLAFCESNENAGERIRRLRAKLPPIRHINLGLLPTSKGSWRTAVEALDPQLGGWVHVHENFAVDQIEEKTEDVRQVFQRLVAEVDAARSGHETEERNVAVEHVQRVKSYAPGVFHCVIDIYIPPITS</sequence>
<proteinExistence type="predicted"/>
<reference evidence="1" key="1">
    <citation type="submission" date="2024-02" db="EMBL/GenBank/DDBJ databases">
        <title>Metagenome Assembled Genome of Zalaria obscura JY119.</title>
        <authorList>
            <person name="Vighnesh L."/>
            <person name="Jagadeeshwari U."/>
            <person name="Venkata Ramana C."/>
            <person name="Sasikala C."/>
        </authorList>
    </citation>
    <scope>NUCLEOTIDE SEQUENCE</scope>
    <source>
        <strain evidence="1">JY119</strain>
    </source>
</reference>
<accession>A0ACC3SQ92</accession>